<dbReference type="RefSeq" id="WP_217335724.1">
    <property type="nucleotide sequence ID" value="NZ_JAHQZT010000020.1"/>
</dbReference>
<dbReference type="InterPro" id="IPR050272">
    <property type="entry name" value="Isochorismatase-like_hydrls"/>
</dbReference>
<dbReference type="PANTHER" id="PTHR43540">
    <property type="entry name" value="PEROXYUREIDOACRYLATE/UREIDOACRYLATE AMIDOHYDROLASE-RELATED"/>
    <property type="match status" value="1"/>
</dbReference>
<comment type="caution">
    <text evidence="2">The sequence shown here is derived from an EMBL/GenBank/DDBJ whole genome shotgun (WGS) entry which is preliminary data.</text>
</comment>
<dbReference type="InterPro" id="IPR000868">
    <property type="entry name" value="Isochorismatase-like_dom"/>
</dbReference>
<keyword evidence="2" id="KW-0378">Hydrolase</keyword>
<dbReference type="CDD" id="cd01014">
    <property type="entry name" value="nicotinamidase_related"/>
    <property type="match status" value="1"/>
</dbReference>
<keyword evidence="3" id="KW-1185">Reference proteome</keyword>
<dbReference type="GO" id="GO:0016787">
    <property type="term" value="F:hydrolase activity"/>
    <property type="evidence" value="ECO:0007669"/>
    <property type="project" value="UniProtKB-KW"/>
</dbReference>
<protein>
    <submittedName>
        <fullName evidence="2">Cysteine hydrolase</fullName>
    </submittedName>
</protein>
<dbReference type="PANTHER" id="PTHR43540:SF1">
    <property type="entry name" value="ISOCHORISMATASE HYDROLASE"/>
    <property type="match status" value="1"/>
</dbReference>
<accession>A0ABS6MES5</accession>
<evidence type="ECO:0000313" key="2">
    <source>
        <dbReference type="EMBL" id="MBV0934316.1"/>
    </source>
</evidence>
<name>A0ABS6MES5_9GAMM</name>
<dbReference type="Pfam" id="PF00857">
    <property type="entry name" value="Isochorismatase"/>
    <property type="match status" value="1"/>
</dbReference>
<organism evidence="2 3">
    <name type="scientific">Marinobacterium weihaiense</name>
    <dbReference type="NCBI Taxonomy" id="2851016"/>
    <lineage>
        <taxon>Bacteria</taxon>
        <taxon>Pseudomonadati</taxon>
        <taxon>Pseudomonadota</taxon>
        <taxon>Gammaproteobacteria</taxon>
        <taxon>Oceanospirillales</taxon>
        <taxon>Oceanospirillaceae</taxon>
        <taxon>Marinobacterium</taxon>
    </lineage>
</organism>
<evidence type="ECO:0000259" key="1">
    <source>
        <dbReference type="Pfam" id="PF00857"/>
    </source>
</evidence>
<gene>
    <name evidence="2" type="ORF">KTN04_13305</name>
</gene>
<proteinExistence type="predicted"/>
<dbReference type="Proteomes" id="UP000755551">
    <property type="component" value="Unassembled WGS sequence"/>
</dbReference>
<reference evidence="2 3" key="1">
    <citation type="submission" date="2021-06" db="EMBL/GenBank/DDBJ databases">
        <title>Bacterium isolated from marine sediment.</title>
        <authorList>
            <person name="Zhu K.-L."/>
            <person name="Du Z.-J."/>
            <person name="Liang Q.-Y."/>
        </authorList>
    </citation>
    <scope>NUCLEOTIDE SEQUENCE [LARGE SCALE GENOMIC DNA]</scope>
    <source>
        <strain evidence="2 3">A346</strain>
    </source>
</reference>
<feature type="domain" description="Isochorismatase-like" evidence="1">
    <location>
        <begin position="4"/>
        <end position="178"/>
    </location>
</feature>
<evidence type="ECO:0000313" key="3">
    <source>
        <dbReference type="Proteomes" id="UP000755551"/>
    </source>
</evidence>
<dbReference type="EMBL" id="JAHQZT010000020">
    <property type="protein sequence ID" value="MBV0934316.1"/>
    <property type="molecule type" value="Genomic_DNA"/>
</dbReference>
<sequence>MSNTALIIVDLQNDYFPQGRWPLVGIEAAAANAARVLARFRERELPIFHIRHEFAAADAPFFAPDTEGARIHASMQPRDSAQEVTVLKHEVNSFKGTELHDALQARGIEKLVIVGAMSHMCIDAVARAAADLGYQNTLIEDACATLDLEFNGVQVPAAQVHAAFMSALAFAYAEVTDTDRWLATA</sequence>